<protein>
    <recommendedName>
        <fullName evidence="5">RxLR effector protein</fullName>
    </recommendedName>
</protein>
<dbReference type="AlphaFoldDB" id="A0A4S8L0L1"/>
<organism evidence="3 4">
    <name type="scientific">Dendrothele bispora (strain CBS 962.96)</name>
    <dbReference type="NCBI Taxonomy" id="1314807"/>
    <lineage>
        <taxon>Eukaryota</taxon>
        <taxon>Fungi</taxon>
        <taxon>Dikarya</taxon>
        <taxon>Basidiomycota</taxon>
        <taxon>Agaricomycotina</taxon>
        <taxon>Agaricomycetes</taxon>
        <taxon>Agaricomycetidae</taxon>
        <taxon>Agaricales</taxon>
        <taxon>Agaricales incertae sedis</taxon>
        <taxon>Dendrothele</taxon>
    </lineage>
</organism>
<keyword evidence="4" id="KW-1185">Reference proteome</keyword>
<reference evidence="3 4" key="1">
    <citation type="journal article" date="2019" name="Nat. Ecol. Evol.">
        <title>Megaphylogeny resolves global patterns of mushroom evolution.</title>
        <authorList>
            <person name="Varga T."/>
            <person name="Krizsan K."/>
            <person name="Foldi C."/>
            <person name="Dima B."/>
            <person name="Sanchez-Garcia M."/>
            <person name="Sanchez-Ramirez S."/>
            <person name="Szollosi G.J."/>
            <person name="Szarkandi J.G."/>
            <person name="Papp V."/>
            <person name="Albert L."/>
            <person name="Andreopoulos W."/>
            <person name="Angelini C."/>
            <person name="Antonin V."/>
            <person name="Barry K.W."/>
            <person name="Bougher N.L."/>
            <person name="Buchanan P."/>
            <person name="Buyck B."/>
            <person name="Bense V."/>
            <person name="Catcheside P."/>
            <person name="Chovatia M."/>
            <person name="Cooper J."/>
            <person name="Damon W."/>
            <person name="Desjardin D."/>
            <person name="Finy P."/>
            <person name="Geml J."/>
            <person name="Haridas S."/>
            <person name="Hughes K."/>
            <person name="Justo A."/>
            <person name="Karasinski D."/>
            <person name="Kautmanova I."/>
            <person name="Kiss B."/>
            <person name="Kocsube S."/>
            <person name="Kotiranta H."/>
            <person name="LaButti K.M."/>
            <person name="Lechner B.E."/>
            <person name="Liimatainen K."/>
            <person name="Lipzen A."/>
            <person name="Lukacs Z."/>
            <person name="Mihaltcheva S."/>
            <person name="Morgado L.N."/>
            <person name="Niskanen T."/>
            <person name="Noordeloos M.E."/>
            <person name="Ohm R.A."/>
            <person name="Ortiz-Santana B."/>
            <person name="Ovrebo C."/>
            <person name="Racz N."/>
            <person name="Riley R."/>
            <person name="Savchenko A."/>
            <person name="Shiryaev A."/>
            <person name="Soop K."/>
            <person name="Spirin V."/>
            <person name="Szebenyi C."/>
            <person name="Tomsovsky M."/>
            <person name="Tulloss R.E."/>
            <person name="Uehling J."/>
            <person name="Grigoriev I.V."/>
            <person name="Vagvolgyi C."/>
            <person name="Papp T."/>
            <person name="Martin F.M."/>
            <person name="Miettinen O."/>
            <person name="Hibbett D.S."/>
            <person name="Nagy L.G."/>
        </authorList>
    </citation>
    <scope>NUCLEOTIDE SEQUENCE [LARGE SCALE GENOMIC DNA]</scope>
    <source>
        <strain evidence="3 4">CBS 962.96</strain>
    </source>
</reference>
<evidence type="ECO:0000256" key="1">
    <source>
        <dbReference type="SAM" id="MobiDB-lite"/>
    </source>
</evidence>
<evidence type="ECO:0000313" key="4">
    <source>
        <dbReference type="Proteomes" id="UP000297245"/>
    </source>
</evidence>
<feature type="compositionally biased region" description="Polar residues" evidence="1">
    <location>
        <begin position="101"/>
        <end position="112"/>
    </location>
</feature>
<feature type="signal peptide" evidence="2">
    <location>
        <begin position="1"/>
        <end position="30"/>
    </location>
</feature>
<evidence type="ECO:0000256" key="2">
    <source>
        <dbReference type="SAM" id="SignalP"/>
    </source>
</evidence>
<accession>A0A4S8L0L1</accession>
<feature type="region of interest" description="Disordered" evidence="1">
    <location>
        <begin position="97"/>
        <end position="172"/>
    </location>
</feature>
<keyword evidence="2" id="KW-0732">Signal</keyword>
<dbReference type="EMBL" id="ML179769">
    <property type="protein sequence ID" value="THU81932.1"/>
    <property type="molecule type" value="Genomic_DNA"/>
</dbReference>
<proteinExistence type="predicted"/>
<evidence type="ECO:0008006" key="5">
    <source>
        <dbReference type="Google" id="ProtNLM"/>
    </source>
</evidence>
<feature type="compositionally biased region" description="Basic and acidic residues" evidence="1">
    <location>
        <begin position="161"/>
        <end position="172"/>
    </location>
</feature>
<gene>
    <name evidence="3" type="ORF">K435DRAFT_784811</name>
</gene>
<dbReference type="Proteomes" id="UP000297245">
    <property type="component" value="Unassembled WGS sequence"/>
</dbReference>
<name>A0A4S8L0L1_DENBC</name>
<sequence>MSFVTLKHLVFLATSTALLISNMSAPVVLARPVSVDADKLKLDEVSPPSTGVTAVERELVRVREDDANDNNVSTPRSRGVAMDFAGASSEDNITVDAAGVSSGSIQLGSTPRRSLKGDSDSESLQSTPGSTPRRRGSEDSESMESTPRRKVDEDLESMESTPRRQDVEGSTP</sequence>
<evidence type="ECO:0000313" key="3">
    <source>
        <dbReference type="EMBL" id="THU81932.1"/>
    </source>
</evidence>
<feature type="chain" id="PRO_5020361996" description="RxLR effector protein" evidence="2">
    <location>
        <begin position="31"/>
        <end position="172"/>
    </location>
</feature>